<dbReference type="PANTHER" id="PTHR43415">
    <property type="entry name" value="SPERMIDINE N(1)-ACETYLTRANSFERASE"/>
    <property type="match status" value="1"/>
</dbReference>
<comment type="caution">
    <text evidence="2">The sequence shown here is derived from an EMBL/GenBank/DDBJ whole genome shotgun (WGS) entry which is preliminary data.</text>
</comment>
<dbReference type="PROSITE" id="PS51186">
    <property type="entry name" value="GNAT"/>
    <property type="match status" value="1"/>
</dbReference>
<organism evidence="2 3">
    <name type="scientific">Candidatus Gallibacteroides avistercoris</name>
    <dbReference type="NCBI Taxonomy" id="2840833"/>
    <lineage>
        <taxon>Bacteria</taxon>
        <taxon>Pseudomonadati</taxon>
        <taxon>Bacteroidota</taxon>
        <taxon>Bacteroidia</taxon>
        <taxon>Bacteroidales</taxon>
        <taxon>Bacteroidaceae</taxon>
        <taxon>Bacteroidaceae incertae sedis</taxon>
        <taxon>Candidatus Gallibacteroides</taxon>
    </lineage>
</organism>
<name>A0A9D1M6K3_9BACT</name>
<gene>
    <name evidence="2" type="ORF">IAB03_02025</name>
</gene>
<dbReference type="Proteomes" id="UP000824112">
    <property type="component" value="Unassembled WGS sequence"/>
</dbReference>
<proteinExistence type="predicted"/>
<dbReference type="Gene3D" id="3.40.630.30">
    <property type="match status" value="1"/>
</dbReference>
<dbReference type="EMBL" id="DVNA01000046">
    <property type="protein sequence ID" value="HIU54569.1"/>
    <property type="molecule type" value="Genomic_DNA"/>
</dbReference>
<dbReference type="InterPro" id="IPR016181">
    <property type="entry name" value="Acyl_CoA_acyltransferase"/>
</dbReference>
<evidence type="ECO:0000259" key="1">
    <source>
        <dbReference type="PROSITE" id="PS51186"/>
    </source>
</evidence>
<dbReference type="AlphaFoldDB" id="A0A9D1M6K3"/>
<dbReference type="InterPro" id="IPR000182">
    <property type="entry name" value="GNAT_dom"/>
</dbReference>
<dbReference type="GO" id="GO:0016747">
    <property type="term" value="F:acyltransferase activity, transferring groups other than amino-acyl groups"/>
    <property type="evidence" value="ECO:0007669"/>
    <property type="project" value="InterPro"/>
</dbReference>
<accession>A0A9D1M6K3</accession>
<reference evidence="2" key="2">
    <citation type="journal article" date="2021" name="PeerJ">
        <title>Extensive microbial diversity within the chicken gut microbiome revealed by metagenomics and culture.</title>
        <authorList>
            <person name="Gilroy R."/>
            <person name="Ravi A."/>
            <person name="Getino M."/>
            <person name="Pursley I."/>
            <person name="Horton D.L."/>
            <person name="Alikhan N.F."/>
            <person name="Baker D."/>
            <person name="Gharbi K."/>
            <person name="Hall N."/>
            <person name="Watson M."/>
            <person name="Adriaenssens E.M."/>
            <person name="Foster-Nyarko E."/>
            <person name="Jarju S."/>
            <person name="Secka A."/>
            <person name="Antonio M."/>
            <person name="Oren A."/>
            <person name="Chaudhuri R.R."/>
            <person name="La Ragione R."/>
            <person name="Hildebrand F."/>
            <person name="Pallen M.J."/>
        </authorList>
    </citation>
    <scope>NUCLEOTIDE SEQUENCE</scope>
    <source>
        <strain evidence="2">CHK158-818</strain>
    </source>
</reference>
<sequence length="177" mass="20679">MELLTNERISLRALEPEDLDILYKWENDTSLWENGTTTVPYSRFTLYEYLKNYSTDIYQDKQLRLMITLNNGKVPVGTVDLFDFDPFHSRAGVGILIDKPFRGNHLATESLKLLTSYSFKFLHLHQLYTHIPEQNSISLKLFSNNGYCLCGQIKDWLKTEKGYQSIYVMQLLNQNIP</sequence>
<evidence type="ECO:0000313" key="3">
    <source>
        <dbReference type="Proteomes" id="UP000824112"/>
    </source>
</evidence>
<protein>
    <submittedName>
        <fullName evidence="2">GNAT family N-acetyltransferase</fullName>
    </submittedName>
</protein>
<dbReference type="Pfam" id="PF13302">
    <property type="entry name" value="Acetyltransf_3"/>
    <property type="match status" value="1"/>
</dbReference>
<reference evidence="2" key="1">
    <citation type="submission" date="2020-10" db="EMBL/GenBank/DDBJ databases">
        <authorList>
            <person name="Gilroy R."/>
        </authorList>
    </citation>
    <scope>NUCLEOTIDE SEQUENCE</scope>
    <source>
        <strain evidence="2">CHK158-818</strain>
    </source>
</reference>
<evidence type="ECO:0000313" key="2">
    <source>
        <dbReference type="EMBL" id="HIU54569.1"/>
    </source>
</evidence>
<dbReference type="SUPFAM" id="SSF55729">
    <property type="entry name" value="Acyl-CoA N-acyltransferases (Nat)"/>
    <property type="match status" value="1"/>
</dbReference>
<dbReference type="PANTHER" id="PTHR43415:SF3">
    <property type="entry name" value="GNAT-FAMILY ACETYLTRANSFERASE"/>
    <property type="match status" value="1"/>
</dbReference>
<feature type="domain" description="N-acetyltransferase" evidence="1">
    <location>
        <begin position="9"/>
        <end position="174"/>
    </location>
</feature>